<evidence type="ECO:0000313" key="4">
    <source>
        <dbReference type="EMBL" id="WQH05058.1"/>
    </source>
</evidence>
<evidence type="ECO:0000256" key="1">
    <source>
        <dbReference type="SAM" id="MobiDB-lite"/>
    </source>
</evidence>
<keyword evidence="5" id="KW-1185">Reference proteome</keyword>
<gene>
    <name evidence="4" type="ORF">SR858_01555</name>
</gene>
<protein>
    <submittedName>
        <fullName evidence="4">FecR domain-containing protein</fullName>
    </submittedName>
</protein>
<accession>A0ABZ0Y010</accession>
<dbReference type="RefSeq" id="WP_084670117.1">
    <property type="nucleotide sequence ID" value="NZ_CP140152.1"/>
</dbReference>
<dbReference type="Proteomes" id="UP001326110">
    <property type="component" value="Chromosome"/>
</dbReference>
<name>A0ABZ0Y010_9BURK</name>
<dbReference type="PANTHER" id="PTHR30273:SF2">
    <property type="entry name" value="PROTEIN FECR"/>
    <property type="match status" value="1"/>
</dbReference>
<feature type="region of interest" description="Disordered" evidence="1">
    <location>
        <begin position="71"/>
        <end position="91"/>
    </location>
</feature>
<sequence>MPEVPVMTSAPSTAAADLPLEAAADWFLLLAEDDSSENRRRWQRWHDADPSNRWAWEKVEKLQSLLAAAPRQAPHVFHQTDRKQAERQSHGTRRQVLAMLGVIATGAIGYRLASSWQSAPDVPHIEWIVAAKGERREVALPDGGRLWLASGTRVGIAYDANHRDLYLTAGVLQLTSGRDPQGRTLRILARDGVIRPLGTRLTVSLFDTHTVLAVQQSAADAQPLSGSRVRVEAGQRVLFSKTASARPETALFPEDAWTRGLLTALNMPLTEFAERFALYSGQRIEVAPALAVRRVSGTFRIDAAERSLHTLADGLGLRLDQAGDGWRLRPR</sequence>
<feature type="domain" description="FecR N-terminal" evidence="3">
    <location>
        <begin position="21"/>
        <end position="62"/>
    </location>
</feature>
<reference evidence="4 5" key="1">
    <citation type="submission" date="2023-11" db="EMBL/GenBank/DDBJ databases">
        <title>MicrobeMod: A computational toolkit for identifying prokaryotic methylation and restriction-modification with nanopore sequencing.</title>
        <authorList>
            <person name="Crits-Christoph A."/>
            <person name="Kang S.C."/>
            <person name="Lee H."/>
            <person name="Ostrov N."/>
        </authorList>
    </citation>
    <scope>NUCLEOTIDE SEQUENCE [LARGE SCALE GENOMIC DNA]</scope>
    <source>
        <strain evidence="4 5">ATCC 25935</strain>
    </source>
</reference>
<dbReference type="EMBL" id="CP140152">
    <property type="protein sequence ID" value="WQH05058.1"/>
    <property type="molecule type" value="Genomic_DNA"/>
</dbReference>
<dbReference type="PIRSF" id="PIRSF018266">
    <property type="entry name" value="FecR"/>
    <property type="match status" value="1"/>
</dbReference>
<dbReference type="InterPro" id="IPR006860">
    <property type="entry name" value="FecR"/>
</dbReference>
<dbReference type="Gene3D" id="2.60.120.1440">
    <property type="match status" value="1"/>
</dbReference>
<feature type="compositionally biased region" description="Basic and acidic residues" evidence="1">
    <location>
        <begin position="78"/>
        <end position="89"/>
    </location>
</feature>
<organism evidence="4 5">
    <name type="scientific">Duganella zoogloeoides</name>
    <dbReference type="NCBI Taxonomy" id="75659"/>
    <lineage>
        <taxon>Bacteria</taxon>
        <taxon>Pseudomonadati</taxon>
        <taxon>Pseudomonadota</taxon>
        <taxon>Betaproteobacteria</taxon>
        <taxon>Burkholderiales</taxon>
        <taxon>Oxalobacteraceae</taxon>
        <taxon>Telluria group</taxon>
        <taxon>Duganella</taxon>
    </lineage>
</organism>
<dbReference type="InterPro" id="IPR012373">
    <property type="entry name" value="Ferrdict_sens_TM"/>
</dbReference>
<evidence type="ECO:0000259" key="2">
    <source>
        <dbReference type="Pfam" id="PF04773"/>
    </source>
</evidence>
<proteinExistence type="predicted"/>
<feature type="domain" description="FecR protein" evidence="2">
    <location>
        <begin position="128"/>
        <end position="217"/>
    </location>
</feature>
<dbReference type="PANTHER" id="PTHR30273">
    <property type="entry name" value="PERIPLASMIC SIGNAL SENSOR AND SIGMA FACTOR ACTIVATOR FECR-RELATED"/>
    <property type="match status" value="1"/>
</dbReference>
<evidence type="ECO:0000313" key="5">
    <source>
        <dbReference type="Proteomes" id="UP001326110"/>
    </source>
</evidence>
<dbReference type="InterPro" id="IPR032623">
    <property type="entry name" value="FecR_N"/>
</dbReference>
<dbReference type="GeneID" id="43165439"/>
<dbReference type="Pfam" id="PF16220">
    <property type="entry name" value="DUF4880"/>
    <property type="match status" value="1"/>
</dbReference>
<evidence type="ECO:0000259" key="3">
    <source>
        <dbReference type="Pfam" id="PF16220"/>
    </source>
</evidence>
<dbReference type="Pfam" id="PF04773">
    <property type="entry name" value="FecR"/>
    <property type="match status" value="1"/>
</dbReference>